<dbReference type="FunFam" id="3.40.50.300:FF:000079">
    <property type="entry name" value="probable ATP-dependent RNA helicase DDX17"/>
    <property type="match status" value="1"/>
</dbReference>
<evidence type="ECO:0000313" key="12">
    <source>
        <dbReference type="Proteomes" id="UP000002899"/>
    </source>
</evidence>
<dbReference type="PROSITE" id="PS51194">
    <property type="entry name" value="HELICASE_CTER"/>
    <property type="match status" value="1"/>
</dbReference>
<keyword evidence="2 7" id="KW-0547">Nucleotide-binding</keyword>
<dbReference type="InterPro" id="IPR001650">
    <property type="entry name" value="Helicase_C-like"/>
</dbReference>
<dbReference type="EMBL" id="FO082871">
    <property type="protein sequence ID" value="SIO73242.1"/>
    <property type="molecule type" value="Genomic_DNA"/>
</dbReference>
<dbReference type="GeneID" id="24423284"/>
<dbReference type="VEuPathDB" id="PiroplasmaDB:BMR1_01G01030"/>
<sequence>MRSEFHTTPLIIIVIAFITNSLSITNKEMFNRNYYTPCHIFLVNRNILWNGSCFLIRSKSTIAKLHSQISHIDNPVYSPPDPFKYYPNEYNSGFNSNKAPYHGRFNKYDHGHRIPYYQRRQSRPYNTINNYQRQNNSAYGQFGNRLQKIQWNDYDLVEIKKDFYNLSKEADTRSAEDIETLLADNSILMDGQPPLPKPVNSFDEAVFNPVIQQLLKSSGFQEPTPIQKVGWTSCLTGRDVIGISQTGSGKTLTFLLPGLLHILAQPPLSPGEGPIMLVLTPTRELCIQISEESAKFVKTLNLRGATIYGGVSRYPQLQQLQRGAEIIVATPGRLVDFLETNNTNLRRVSYLVLDEADRMLDMGFENQIRNILSQVRPDKQIVMFTATWPKDIKMLASEFCANNTIYIQVGDRELSVNPRITQHVKVINSSESKSAVLDYLEKHRDKKILIFCDFKRLCDQMCQELRFRNFKALSLHGDKSQTERERVLNMFKNGNCDVLIATDVAARGLDVKDINVIINMDMPKRTSDYIHRIGRTARGEKTGESMLFFVYDYLDPLKCKLASEVVEILERGNQEIPQELLDIAKCKK</sequence>
<dbReference type="KEGG" id="bmic:BMR1_01G01030"/>
<dbReference type="PROSITE" id="PS51192">
    <property type="entry name" value="HELICASE_ATP_BIND_1"/>
    <property type="match status" value="1"/>
</dbReference>
<dbReference type="Gene3D" id="3.40.50.300">
    <property type="entry name" value="P-loop containing nucleotide triphosphate hydrolases"/>
    <property type="match status" value="2"/>
</dbReference>
<keyword evidence="3 7" id="KW-0378">Hydrolase</keyword>
<feature type="domain" description="Helicase ATP-binding" evidence="8">
    <location>
        <begin position="231"/>
        <end position="406"/>
    </location>
</feature>
<dbReference type="PROSITE" id="PS00039">
    <property type="entry name" value="DEAD_ATP_HELICASE"/>
    <property type="match status" value="1"/>
</dbReference>
<dbReference type="Pfam" id="PF00271">
    <property type="entry name" value="Helicase_C"/>
    <property type="match status" value="1"/>
</dbReference>
<dbReference type="AlphaFoldDB" id="A0A1N6LWJ2"/>
<dbReference type="SMART" id="SM00490">
    <property type="entry name" value="HELICc"/>
    <property type="match status" value="1"/>
</dbReference>
<dbReference type="InterPro" id="IPR000629">
    <property type="entry name" value="RNA-helicase_DEAD-box_CS"/>
</dbReference>
<comment type="similarity">
    <text evidence="7">Belongs to the DEAD box helicase family.</text>
</comment>
<reference evidence="11 12" key="3">
    <citation type="journal article" date="2016" name="Sci. Rep.">
        <title>Genome-wide diversity and gene expression profiling of Babesia microti isolates identify polymorphic genes that mediate host-pathogen interactions.</title>
        <authorList>
            <person name="Silva J.C."/>
            <person name="Cornillot E."/>
            <person name="McCracken C."/>
            <person name="Usmani-Brown S."/>
            <person name="Dwivedi A."/>
            <person name="Ifeonu O.O."/>
            <person name="Crabtree J."/>
            <person name="Gotia H.T."/>
            <person name="Virji A.Z."/>
            <person name="Reynes C."/>
            <person name="Colinge J."/>
            <person name="Kumar V."/>
            <person name="Lawres L."/>
            <person name="Pazzi J.E."/>
            <person name="Pablo J.V."/>
            <person name="Hung C."/>
            <person name="Brancato J."/>
            <person name="Kumari P."/>
            <person name="Orvis J."/>
            <person name="Tretina K."/>
            <person name="Chibucos M."/>
            <person name="Ott S."/>
            <person name="Sadzewicz L."/>
            <person name="Sengamalay N."/>
            <person name="Shetty A.C."/>
            <person name="Su Q."/>
            <person name="Tallon L."/>
            <person name="Fraser C.M."/>
            <person name="Frutos R."/>
            <person name="Molina D.M."/>
            <person name="Krause P.J."/>
            <person name="Ben Mamoun C."/>
        </authorList>
    </citation>
    <scope>NUCLEOTIDE SEQUENCE [LARGE SCALE GENOMIC DNA]</scope>
    <source>
        <strain evidence="11 12">RI</strain>
    </source>
</reference>
<feature type="domain" description="DEAD-box RNA helicase Q" evidence="10">
    <location>
        <begin position="200"/>
        <end position="228"/>
    </location>
</feature>
<gene>
    <name evidence="11" type="ORF">BMR1_01G01030</name>
</gene>
<evidence type="ECO:0000256" key="2">
    <source>
        <dbReference type="ARBA" id="ARBA00022741"/>
    </source>
</evidence>
<feature type="short sequence motif" description="Q motif" evidence="6">
    <location>
        <begin position="200"/>
        <end position="228"/>
    </location>
</feature>
<dbReference type="GO" id="GO:0003676">
    <property type="term" value="F:nucleic acid binding"/>
    <property type="evidence" value="ECO:0007669"/>
    <property type="project" value="InterPro"/>
</dbReference>
<protein>
    <recommendedName>
        <fullName evidence="1">RNA helicase</fullName>
        <ecNumber evidence="1">3.6.4.13</ecNumber>
    </recommendedName>
</protein>
<reference evidence="11 12" key="1">
    <citation type="journal article" date="2012" name="Nucleic Acids Res.">
        <title>Sequencing of the smallest Apicomplexan genome from the human pathogen Babesia microti.</title>
        <authorList>
            <person name="Cornillot E."/>
            <person name="Hadj-Kaddour K."/>
            <person name="Dassouli A."/>
            <person name="Noel B."/>
            <person name="Ranwez V."/>
            <person name="Vacherie B."/>
            <person name="Augagneur Y."/>
            <person name="Bres V."/>
            <person name="Duclos A."/>
            <person name="Randazzo S."/>
            <person name="Carcy B."/>
            <person name="Debierre-Grockiego F."/>
            <person name="Delbecq S."/>
            <person name="Moubri-Menage K."/>
            <person name="Shams-Eldin H."/>
            <person name="Usmani-Brown S."/>
            <person name="Bringaud F."/>
            <person name="Wincker P."/>
            <person name="Vivares C.P."/>
            <person name="Schwarz R.T."/>
            <person name="Schetters T.P."/>
            <person name="Krause P.J."/>
            <person name="Gorenflot A."/>
            <person name="Berry V."/>
            <person name="Barbe V."/>
            <person name="Ben Mamoun C."/>
        </authorList>
    </citation>
    <scope>NUCLEOTIDE SEQUENCE [LARGE SCALE GENOMIC DNA]</scope>
    <source>
        <strain evidence="11 12">RI</strain>
    </source>
</reference>
<dbReference type="Proteomes" id="UP000002899">
    <property type="component" value="Chromosome I"/>
</dbReference>
<evidence type="ECO:0000259" key="9">
    <source>
        <dbReference type="PROSITE" id="PS51194"/>
    </source>
</evidence>
<dbReference type="SMART" id="SM00487">
    <property type="entry name" value="DEXDc"/>
    <property type="match status" value="1"/>
</dbReference>
<feature type="domain" description="Helicase C-terminal" evidence="9">
    <location>
        <begin position="419"/>
        <end position="584"/>
    </location>
</feature>
<dbReference type="GO" id="GO:0016787">
    <property type="term" value="F:hydrolase activity"/>
    <property type="evidence" value="ECO:0007669"/>
    <property type="project" value="UniProtKB-KW"/>
</dbReference>
<evidence type="ECO:0000259" key="8">
    <source>
        <dbReference type="PROSITE" id="PS51192"/>
    </source>
</evidence>
<evidence type="ECO:0000313" key="11">
    <source>
        <dbReference type="EMBL" id="SIO73242.1"/>
    </source>
</evidence>
<dbReference type="Pfam" id="PF00270">
    <property type="entry name" value="DEAD"/>
    <property type="match status" value="1"/>
</dbReference>
<dbReference type="FunFam" id="3.40.50.300:FF:000008">
    <property type="entry name" value="ATP-dependent RNA helicase RhlB"/>
    <property type="match status" value="1"/>
</dbReference>
<dbReference type="EC" id="3.6.4.13" evidence="1"/>
<evidence type="ECO:0000256" key="1">
    <source>
        <dbReference type="ARBA" id="ARBA00012552"/>
    </source>
</evidence>
<dbReference type="GO" id="GO:0005524">
    <property type="term" value="F:ATP binding"/>
    <property type="evidence" value="ECO:0007669"/>
    <property type="project" value="UniProtKB-KW"/>
</dbReference>
<evidence type="ECO:0000259" key="10">
    <source>
        <dbReference type="PROSITE" id="PS51195"/>
    </source>
</evidence>
<dbReference type="InterPro" id="IPR011545">
    <property type="entry name" value="DEAD/DEAH_box_helicase_dom"/>
</dbReference>
<evidence type="ECO:0000256" key="6">
    <source>
        <dbReference type="PROSITE-ProRule" id="PRU00552"/>
    </source>
</evidence>
<keyword evidence="4 7" id="KW-0347">Helicase</keyword>
<dbReference type="OrthoDB" id="196131at2759"/>
<evidence type="ECO:0000256" key="7">
    <source>
        <dbReference type="RuleBase" id="RU000492"/>
    </source>
</evidence>
<evidence type="ECO:0000256" key="5">
    <source>
        <dbReference type="ARBA" id="ARBA00022840"/>
    </source>
</evidence>
<proteinExistence type="inferred from homology"/>
<name>A0A1N6LWJ2_BABMR</name>
<dbReference type="PROSITE" id="PS51195">
    <property type="entry name" value="Q_MOTIF"/>
    <property type="match status" value="1"/>
</dbReference>
<dbReference type="InterPro" id="IPR014001">
    <property type="entry name" value="Helicase_ATP-bd"/>
</dbReference>
<dbReference type="PANTHER" id="PTHR47958">
    <property type="entry name" value="ATP-DEPENDENT RNA HELICASE DBP3"/>
    <property type="match status" value="1"/>
</dbReference>
<dbReference type="InterPro" id="IPR014014">
    <property type="entry name" value="RNA_helicase_DEAD_Q_motif"/>
</dbReference>
<dbReference type="SUPFAM" id="SSF52540">
    <property type="entry name" value="P-loop containing nucleoside triphosphate hydrolases"/>
    <property type="match status" value="1"/>
</dbReference>
<keyword evidence="5 7" id="KW-0067">ATP-binding</keyword>
<dbReference type="GO" id="GO:0003724">
    <property type="term" value="F:RNA helicase activity"/>
    <property type="evidence" value="ECO:0007669"/>
    <property type="project" value="UniProtKB-EC"/>
</dbReference>
<organism evidence="11 12">
    <name type="scientific">Babesia microti (strain RI)</name>
    <dbReference type="NCBI Taxonomy" id="1133968"/>
    <lineage>
        <taxon>Eukaryota</taxon>
        <taxon>Sar</taxon>
        <taxon>Alveolata</taxon>
        <taxon>Apicomplexa</taxon>
        <taxon>Aconoidasida</taxon>
        <taxon>Piroplasmida</taxon>
        <taxon>Babesiidae</taxon>
        <taxon>Babesia</taxon>
    </lineage>
</organism>
<keyword evidence="12" id="KW-1185">Reference proteome</keyword>
<evidence type="ECO:0000256" key="3">
    <source>
        <dbReference type="ARBA" id="ARBA00022801"/>
    </source>
</evidence>
<accession>A0A1N6LWJ2</accession>
<reference evidence="11 12" key="2">
    <citation type="journal article" date="2013" name="PLoS ONE">
        <title>Whole genome mapping and re-organization of the nuclear and mitochondrial genomes of Babesia microti isolates.</title>
        <authorList>
            <person name="Cornillot E."/>
            <person name="Dassouli A."/>
            <person name="Garg A."/>
            <person name="Pachikara N."/>
            <person name="Randazzo S."/>
            <person name="Depoix D."/>
            <person name="Carcy B."/>
            <person name="Delbecq S."/>
            <person name="Frutos R."/>
            <person name="Silva J.C."/>
            <person name="Sutton R."/>
            <person name="Krause P.J."/>
            <person name="Mamoun C.B."/>
        </authorList>
    </citation>
    <scope>NUCLEOTIDE SEQUENCE [LARGE SCALE GENOMIC DNA]</scope>
    <source>
        <strain evidence="11 12">RI</strain>
    </source>
</reference>
<dbReference type="CDD" id="cd18787">
    <property type="entry name" value="SF2_C_DEAD"/>
    <property type="match status" value="1"/>
</dbReference>
<evidence type="ECO:0000256" key="4">
    <source>
        <dbReference type="ARBA" id="ARBA00022806"/>
    </source>
</evidence>
<dbReference type="RefSeq" id="XP_021337349.1">
    <property type="nucleotide sequence ID" value="XM_021481993.1"/>
</dbReference>
<dbReference type="InterPro" id="IPR027417">
    <property type="entry name" value="P-loop_NTPase"/>
</dbReference>